<evidence type="ECO:0000313" key="3">
    <source>
        <dbReference type="EMBL" id="CAE8693733.1"/>
    </source>
</evidence>
<dbReference type="SUPFAM" id="SSF50370">
    <property type="entry name" value="Ricin B-like lectins"/>
    <property type="match status" value="1"/>
</dbReference>
<feature type="signal peptide" evidence="1">
    <location>
        <begin position="1"/>
        <end position="19"/>
    </location>
</feature>
<dbReference type="InterPro" id="IPR035992">
    <property type="entry name" value="Ricin_B-like_lectins"/>
</dbReference>
<feature type="chain" id="PRO_5032518731" description="Ricin B lectin domain-containing protein" evidence="1">
    <location>
        <begin position="20"/>
        <end position="241"/>
    </location>
</feature>
<sequence>MASVLLRATLLLLLNEAGACFEESGIETSECASDDDDTDVAFLAQLRVRRQSELSKDSPSKIAVDACEFEASESATTLKATTTTSSRRWDMLVEGSGNFCLDYNFKTGNAYGHACHGEDNQRWHLDDQQRLVVTYGVLTGLCLEVEPDQNLITPNSHVVVKLCTDSPFQKWTYHPESRNFKCPSLDFRTPLSQCLDFDGEGSYSKNDVYMHDCLYNSTIFKSNQQWTIYNNVCPNCICDNM</sequence>
<comment type="caution">
    <text evidence="3">The sequence shown here is derived from an EMBL/GenBank/DDBJ whole genome shotgun (WGS) entry which is preliminary data.</text>
</comment>
<evidence type="ECO:0000259" key="2">
    <source>
        <dbReference type="SMART" id="SM00458"/>
    </source>
</evidence>
<dbReference type="EMBL" id="CAJNNW010027903">
    <property type="protein sequence ID" value="CAE8693733.1"/>
    <property type="molecule type" value="Genomic_DNA"/>
</dbReference>
<dbReference type="InterPro" id="IPR000772">
    <property type="entry name" value="Ricin_B_lectin"/>
</dbReference>
<keyword evidence="1" id="KW-0732">Signal</keyword>
<accession>A0A813K089</accession>
<gene>
    <name evidence="3" type="ORF">PGLA2088_LOCUS28501</name>
</gene>
<dbReference type="Proteomes" id="UP000626109">
    <property type="component" value="Unassembled WGS sequence"/>
</dbReference>
<evidence type="ECO:0000313" key="4">
    <source>
        <dbReference type="Proteomes" id="UP000626109"/>
    </source>
</evidence>
<dbReference type="PROSITE" id="PS50231">
    <property type="entry name" value="RICIN_B_LECTIN"/>
    <property type="match status" value="1"/>
</dbReference>
<name>A0A813K089_POLGL</name>
<evidence type="ECO:0000256" key="1">
    <source>
        <dbReference type="SAM" id="SignalP"/>
    </source>
</evidence>
<dbReference type="AlphaFoldDB" id="A0A813K089"/>
<dbReference type="Gene3D" id="2.80.10.50">
    <property type="match status" value="1"/>
</dbReference>
<dbReference type="SMART" id="SM00458">
    <property type="entry name" value="RICIN"/>
    <property type="match status" value="1"/>
</dbReference>
<organism evidence="3 4">
    <name type="scientific">Polarella glacialis</name>
    <name type="common">Dinoflagellate</name>
    <dbReference type="NCBI Taxonomy" id="89957"/>
    <lineage>
        <taxon>Eukaryota</taxon>
        <taxon>Sar</taxon>
        <taxon>Alveolata</taxon>
        <taxon>Dinophyceae</taxon>
        <taxon>Suessiales</taxon>
        <taxon>Suessiaceae</taxon>
        <taxon>Polarella</taxon>
    </lineage>
</organism>
<dbReference type="Pfam" id="PF00652">
    <property type="entry name" value="Ricin_B_lectin"/>
    <property type="match status" value="1"/>
</dbReference>
<protein>
    <recommendedName>
        <fullName evidence="2">Ricin B lectin domain-containing protein</fullName>
    </recommendedName>
</protein>
<reference evidence="3" key="1">
    <citation type="submission" date="2021-02" db="EMBL/GenBank/DDBJ databases">
        <authorList>
            <person name="Dougan E. K."/>
            <person name="Rhodes N."/>
            <person name="Thang M."/>
            <person name="Chan C."/>
        </authorList>
    </citation>
    <scope>NUCLEOTIDE SEQUENCE</scope>
</reference>
<proteinExistence type="predicted"/>
<feature type="domain" description="Ricin B lectin" evidence="2">
    <location>
        <begin position="88"/>
        <end position="229"/>
    </location>
</feature>